<dbReference type="Proteomes" id="UP000033188">
    <property type="component" value="Chromosome 3"/>
</dbReference>
<dbReference type="GeneID" id="24564686"/>
<gene>
    <name evidence="7" type="ORF">BBBOND_0300500</name>
</gene>
<keyword evidence="4 6" id="KW-1133">Transmembrane helix</keyword>
<comment type="subcellular location">
    <subcellularLocation>
        <location evidence="1">Membrane</location>
        <topology evidence="1">Multi-pass membrane protein</topology>
    </subcellularLocation>
</comment>
<feature type="transmembrane region" description="Helical" evidence="6">
    <location>
        <begin position="62"/>
        <end position="82"/>
    </location>
</feature>
<evidence type="ECO:0000256" key="5">
    <source>
        <dbReference type="ARBA" id="ARBA00023136"/>
    </source>
</evidence>
<keyword evidence="5 6" id="KW-0472">Membrane</keyword>
<dbReference type="STRING" id="5866.A0A061DDC1"/>
<dbReference type="GO" id="GO:0016020">
    <property type="term" value="C:membrane"/>
    <property type="evidence" value="ECO:0007669"/>
    <property type="project" value="UniProtKB-SubCell"/>
</dbReference>
<evidence type="ECO:0000256" key="1">
    <source>
        <dbReference type="ARBA" id="ARBA00004141"/>
    </source>
</evidence>
<feature type="transmembrane region" description="Helical" evidence="6">
    <location>
        <begin position="122"/>
        <end position="143"/>
    </location>
</feature>
<protein>
    <submittedName>
        <fullName evidence="7">Bax inhibitor-1, putative</fullName>
    </submittedName>
</protein>
<dbReference type="PANTHER" id="PTHR23291:SF32">
    <property type="entry name" value="BAX INHIBITOR 1"/>
    <property type="match status" value="1"/>
</dbReference>
<accession>A0A061DDC1</accession>
<dbReference type="Pfam" id="PF01027">
    <property type="entry name" value="Bax1-I"/>
    <property type="match status" value="1"/>
</dbReference>
<keyword evidence="8" id="KW-1185">Reference proteome</keyword>
<feature type="transmembrane region" description="Helical" evidence="6">
    <location>
        <begin position="94"/>
        <end position="116"/>
    </location>
</feature>
<evidence type="ECO:0000256" key="4">
    <source>
        <dbReference type="ARBA" id="ARBA00022989"/>
    </source>
</evidence>
<evidence type="ECO:0000313" key="7">
    <source>
        <dbReference type="EMBL" id="CDR96145.1"/>
    </source>
</evidence>
<dbReference type="PANTHER" id="PTHR23291">
    <property type="entry name" value="BAX INHIBITOR-RELATED"/>
    <property type="match status" value="1"/>
</dbReference>
<dbReference type="EMBL" id="LK391709">
    <property type="protein sequence ID" value="CDR96145.1"/>
    <property type="molecule type" value="Genomic_DNA"/>
</dbReference>
<keyword evidence="3 6" id="KW-0812">Transmembrane</keyword>
<dbReference type="KEGG" id="bbig:BBBOND_0300500"/>
<proteinExistence type="inferred from homology"/>
<dbReference type="OMA" id="SRDFIMH"/>
<comment type="similarity">
    <text evidence="2 6">Belongs to the BI1 family.</text>
</comment>
<feature type="transmembrane region" description="Helical" evidence="6">
    <location>
        <begin position="150"/>
        <end position="172"/>
    </location>
</feature>
<reference evidence="8" key="1">
    <citation type="journal article" date="2014" name="Nucleic Acids Res.">
        <title>The evolutionary dynamics of variant antigen genes in Babesia reveal a history of genomic innovation underlying host-parasite interaction.</title>
        <authorList>
            <person name="Jackson A.P."/>
            <person name="Otto T.D."/>
            <person name="Darby A."/>
            <person name="Ramaprasad A."/>
            <person name="Xia D."/>
            <person name="Echaide I.E."/>
            <person name="Farber M."/>
            <person name="Gahlot S."/>
            <person name="Gamble J."/>
            <person name="Gupta D."/>
            <person name="Gupta Y."/>
            <person name="Jackson L."/>
            <person name="Malandrin L."/>
            <person name="Malas T.B."/>
            <person name="Moussa E."/>
            <person name="Nair M."/>
            <person name="Reid A.J."/>
            <person name="Sanders M."/>
            <person name="Sharma J."/>
            <person name="Tracey A."/>
            <person name="Quail M.A."/>
            <person name="Weir W."/>
            <person name="Wastling J.M."/>
            <person name="Hall N."/>
            <person name="Willadsen P."/>
            <person name="Lingelbach K."/>
            <person name="Shiels B."/>
            <person name="Tait A."/>
            <person name="Berriman M."/>
            <person name="Allred D.R."/>
            <person name="Pain A."/>
        </authorList>
    </citation>
    <scope>NUCLEOTIDE SEQUENCE [LARGE SCALE GENOMIC DNA]</scope>
    <source>
        <strain evidence="8">Bond</strain>
    </source>
</reference>
<dbReference type="AlphaFoldDB" id="A0A061DDC1"/>
<sequence>MFDNQFFQRSSLWQASTLLDFTPLSKAQREHLTKVYATLALCTVITFAGAIVPLRYLNHHSVLIGLAYICLALYVVFSGPRVGGQQQPISVKRCLALSGMAFAQGLLLRELVIFVLYLNPEILTTSLFATIAIFACFSIASLCMSSRLALYLGGLATSVSFYIVLVRLTNIFIRSKFVDDVSDIVMLLSFCGFIILDTQITLRAFDHGSRDYVLHAVMLYCDILNVFLKITKILCKKEEKKKEKSESRSTL</sequence>
<dbReference type="RefSeq" id="XP_012768331.1">
    <property type="nucleotide sequence ID" value="XM_012912877.1"/>
</dbReference>
<dbReference type="OrthoDB" id="1277691at2759"/>
<evidence type="ECO:0000256" key="2">
    <source>
        <dbReference type="ARBA" id="ARBA00010350"/>
    </source>
</evidence>
<dbReference type="VEuPathDB" id="PiroplasmaDB:BBBOND_0300500"/>
<name>A0A061DDC1_BABBI</name>
<feature type="transmembrane region" description="Helical" evidence="6">
    <location>
        <begin position="35"/>
        <end position="56"/>
    </location>
</feature>
<evidence type="ECO:0000256" key="6">
    <source>
        <dbReference type="RuleBase" id="RU004379"/>
    </source>
</evidence>
<evidence type="ECO:0000256" key="3">
    <source>
        <dbReference type="ARBA" id="ARBA00022692"/>
    </source>
</evidence>
<dbReference type="InterPro" id="IPR006214">
    <property type="entry name" value="Bax_inhibitor_1-related"/>
</dbReference>
<organism evidence="7 8">
    <name type="scientific">Babesia bigemina</name>
    <dbReference type="NCBI Taxonomy" id="5866"/>
    <lineage>
        <taxon>Eukaryota</taxon>
        <taxon>Sar</taxon>
        <taxon>Alveolata</taxon>
        <taxon>Apicomplexa</taxon>
        <taxon>Aconoidasida</taxon>
        <taxon>Piroplasmida</taxon>
        <taxon>Babesiidae</taxon>
        <taxon>Babesia</taxon>
    </lineage>
</organism>
<evidence type="ECO:0000313" key="8">
    <source>
        <dbReference type="Proteomes" id="UP000033188"/>
    </source>
</evidence>
<feature type="transmembrane region" description="Helical" evidence="6">
    <location>
        <begin position="212"/>
        <end position="230"/>
    </location>
</feature>